<evidence type="ECO:0000313" key="2">
    <source>
        <dbReference type="EMBL" id="MBU3813556.1"/>
    </source>
</evidence>
<name>A0A9E2NPU6_9BACE</name>
<feature type="region of interest" description="Disordered" evidence="1">
    <location>
        <begin position="62"/>
        <end position="85"/>
    </location>
</feature>
<sequence length="151" mass="16638">MRYISNLNISFSLLVNGVDKRFCFTPCTKGGSMYIAKNDDEIKALEASDMYGRIYRRMEGQSEITSNASKKAGRKSKSSSKVQDVKGVETWQEAIEYLVNNHGSDRDALTTPDEILAEAAKISIRFPNISIQQSHEASTGRGIGGSCSHHS</sequence>
<dbReference type="Proteomes" id="UP000824236">
    <property type="component" value="Unassembled WGS sequence"/>
</dbReference>
<dbReference type="AlphaFoldDB" id="A0A9E2NPU6"/>
<organism evidence="2 3">
    <name type="scientific">Candidatus Bacteroides intestinipullorum</name>
    <dbReference type="NCBI Taxonomy" id="2838471"/>
    <lineage>
        <taxon>Bacteria</taxon>
        <taxon>Pseudomonadati</taxon>
        <taxon>Bacteroidota</taxon>
        <taxon>Bacteroidia</taxon>
        <taxon>Bacteroidales</taxon>
        <taxon>Bacteroidaceae</taxon>
        <taxon>Bacteroides</taxon>
    </lineage>
</organism>
<proteinExistence type="predicted"/>
<evidence type="ECO:0000256" key="1">
    <source>
        <dbReference type="SAM" id="MobiDB-lite"/>
    </source>
</evidence>
<reference evidence="2" key="2">
    <citation type="submission" date="2021-04" db="EMBL/GenBank/DDBJ databases">
        <authorList>
            <person name="Gilroy R."/>
        </authorList>
    </citation>
    <scope>NUCLEOTIDE SEQUENCE</scope>
    <source>
        <strain evidence="2">B3-3758</strain>
    </source>
</reference>
<dbReference type="EMBL" id="JAHLFO010000040">
    <property type="protein sequence ID" value="MBU3813556.1"/>
    <property type="molecule type" value="Genomic_DNA"/>
</dbReference>
<reference evidence="2" key="1">
    <citation type="journal article" date="2021" name="PeerJ">
        <title>Extensive microbial diversity within the chicken gut microbiome revealed by metagenomics and culture.</title>
        <authorList>
            <person name="Gilroy R."/>
            <person name="Ravi A."/>
            <person name="Getino M."/>
            <person name="Pursley I."/>
            <person name="Horton D.L."/>
            <person name="Alikhan N.F."/>
            <person name="Baker D."/>
            <person name="Gharbi K."/>
            <person name="Hall N."/>
            <person name="Watson M."/>
            <person name="Adriaenssens E.M."/>
            <person name="Foster-Nyarko E."/>
            <person name="Jarju S."/>
            <person name="Secka A."/>
            <person name="Antonio M."/>
            <person name="Oren A."/>
            <person name="Chaudhuri R.R."/>
            <person name="La Ragione R."/>
            <person name="Hildebrand F."/>
            <person name="Pallen M.J."/>
        </authorList>
    </citation>
    <scope>NUCLEOTIDE SEQUENCE</scope>
    <source>
        <strain evidence="2">B3-3758</strain>
    </source>
</reference>
<protein>
    <submittedName>
        <fullName evidence="2">Uncharacterized protein</fullName>
    </submittedName>
</protein>
<comment type="caution">
    <text evidence="2">The sequence shown here is derived from an EMBL/GenBank/DDBJ whole genome shotgun (WGS) entry which is preliminary data.</text>
</comment>
<evidence type="ECO:0000313" key="3">
    <source>
        <dbReference type="Proteomes" id="UP000824236"/>
    </source>
</evidence>
<gene>
    <name evidence="2" type="ORF">H9791_03485</name>
</gene>
<accession>A0A9E2NPU6</accession>